<sequence length="43" mass="4948">MQPHGIDHFDATFARDLAWAQKLHEQLDQLPTTDDAETEDSPR</sequence>
<keyword evidence="2" id="KW-1185">Reference proteome</keyword>
<evidence type="ECO:0000313" key="2">
    <source>
        <dbReference type="Proteomes" id="UP001500979"/>
    </source>
</evidence>
<protein>
    <submittedName>
        <fullName evidence="1">Uncharacterized protein</fullName>
    </submittedName>
</protein>
<reference evidence="1 2" key="1">
    <citation type="journal article" date="2019" name="Int. J. Syst. Evol. Microbiol.">
        <title>The Global Catalogue of Microorganisms (GCM) 10K type strain sequencing project: providing services to taxonomists for standard genome sequencing and annotation.</title>
        <authorList>
            <consortium name="The Broad Institute Genomics Platform"/>
            <consortium name="The Broad Institute Genome Sequencing Center for Infectious Disease"/>
            <person name="Wu L."/>
            <person name="Ma J."/>
        </authorList>
    </citation>
    <scope>NUCLEOTIDE SEQUENCE [LARGE SCALE GENOMIC DNA]</scope>
    <source>
        <strain evidence="1 2">JCM 9383</strain>
    </source>
</reference>
<organism evidence="1 2">
    <name type="scientific">Saccharopolyspora taberi</name>
    <dbReference type="NCBI Taxonomy" id="60895"/>
    <lineage>
        <taxon>Bacteria</taxon>
        <taxon>Bacillati</taxon>
        <taxon>Actinomycetota</taxon>
        <taxon>Actinomycetes</taxon>
        <taxon>Pseudonocardiales</taxon>
        <taxon>Pseudonocardiaceae</taxon>
        <taxon>Saccharopolyspora</taxon>
    </lineage>
</organism>
<comment type="caution">
    <text evidence="1">The sequence shown here is derived from an EMBL/GenBank/DDBJ whole genome shotgun (WGS) entry which is preliminary data.</text>
</comment>
<gene>
    <name evidence="1" type="ORF">GCM10010470_31830</name>
</gene>
<dbReference type="RefSeq" id="WP_344680454.1">
    <property type="nucleotide sequence ID" value="NZ_BAAAUX010000014.1"/>
</dbReference>
<dbReference type="Proteomes" id="UP001500979">
    <property type="component" value="Unassembled WGS sequence"/>
</dbReference>
<proteinExistence type="predicted"/>
<name>A0ABN3VF60_9PSEU</name>
<dbReference type="EMBL" id="BAAAUX010000014">
    <property type="protein sequence ID" value="GAA2794543.1"/>
    <property type="molecule type" value="Genomic_DNA"/>
</dbReference>
<evidence type="ECO:0000313" key="1">
    <source>
        <dbReference type="EMBL" id="GAA2794543.1"/>
    </source>
</evidence>
<accession>A0ABN3VF60</accession>